<dbReference type="Proteomes" id="UP001201812">
    <property type="component" value="Unassembled WGS sequence"/>
</dbReference>
<name>A0AAD4NGZ4_9BILA</name>
<dbReference type="EMBL" id="JAKKPZ010000002">
    <property type="protein sequence ID" value="KAI1725575.1"/>
    <property type="molecule type" value="Genomic_DNA"/>
</dbReference>
<dbReference type="InterPro" id="IPR051962">
    <property type="entry name" value="Cuticlin"/>
</dbReference>
<keyword evidence="1" id="KW-0732">Signal</keyword>
<protein>
    <submittedName>
        <fullName evidence="3">CRE-RAM-5 protein</fullName>
    </submittedName>
</protein>
<evidence type="ECO:0000313" key="3">
    <source>
        <dbReference type="EMBL" id="KAI1725575.1"/>
    </source>
</evidence>
<evidence type="ECO:0000313" key="4">
    <source>
        <dbReference type="Proteomes" id="UP001201812"/>
    </source>
</evidence>
<evidence type="ECO:0000256" key="1">
    <source>
        <dbReference type="ARBA" id="ARBA00022729"/>
    </source>
</evidence>
<dbReference type="InterPro" id="IPR057475">
    <property type="entry name" value="CUT_C"/>
</dbReference>
<evidence type="ECO:0000259" key="2">
    <source>
        <dbReference type="PROSITE" id="PS51034"/>
    </source>
</evidence>
<dbReference type="PANTHER" id="PTHR22907">
    <property type="entry name" value="GH04558P"/>
    <property type="match status" value="1"/>
</dbReference>
<dbReference type="InterPro" id="IPR001507">
    <property type="entry name" value="ZP_dom"/>
</dbReference>
<dbReference type="AlphaFoldDB" id="A0AAD4NGZ4"/>
<keyword evidence="4" id="KW-1185">Reference proteome</keyword>
<reference evidence="3" key="1">
    <citation type="submission" date="2022-01" db="EMBL/GenBank/DDBJ databases">
        <title>Genome Sequence Resource for Two Populations of Ditylenchus destructor, the Migratory Endoparasitic Phytonematode.</title>
        <authorList>
            <person name="Zhang H."/>
            <person name="Lin R."/>
            <person name="Xie B."/>
        </authorList>
    </citation>
    <scope>NUCLEOTIDE SEQUENCE</scope>
    <source>
        <strain evidence="3">BazhouSP</strain>
    </source>
</reference>
<accession>A0AAD4NGZ4</accession>
<dbReference type="PANTHER" id="PTHR22907:SF56">
    <property type="entry name" value="TRANSMEMBRANE PROTEIN RAM-5"/>
    <property type="match status" value="1"/>
</dbReference>
<gene>
    <name evidence="3" type="ORF">DdX_02237</name>
</gene>
<proteinExistence type="predicted"/>
<comment type="caution">
    <text evidence="3">The sequence shown here is derived from an EMBL/GenBank/DDBJ whole genome shotgun (WGS) entry which is preliminary data.</text>
</comment>
<dbReference type="PROSITE" id="PS51034">
    <property type="entry name" value="ZP_2"/>
    <property type="match status" value="1"/>
</dbReference>
<feature type="domain" description="ZP" evidence="2">
    <location>
        <begin position="1"/>
        <end position="179"/>
    </location>
</feature>
<organism evidence="3 4">
    <name type="scientific">Ditylenchus destructor</name>
    <dbReference type="NCBI Taxonomy" id="166010"/>
    <lineage>
        <taxon>Eukaryota</taxon>
        <taxon>Metazoa</taxon>
        <taxon>Ecdysozoa</taxon>
        <taxon>Nematoda</taxon>
        <taxon>Chromadorea</taxon>
        <taxon>Rhabditida</taxon>
        <taxon>Tylenchina</taxon>
        <taxon>Tylenchomorpha</taxon>
        <taxon>Sphaerularioidea</taxon>
        <taxon>Anguinidae</taxon>
        <taxon>Anguininae</taxon>
        <taxon>Ditylenchus</taxon>
    </lineage>
</organism>
<sequence length="423" mass="48435">MFRAECNGVDIADYEKSVNVICSHEIISLANRSHSKLDKPPAKNIETLEFKVGQKIEHHWKCTKQRKKFMSIQKYKFMLRNCYVMSRTKETLQLIDKIGCTVDEELLSNLTAVDNGDIIVDDGHASDSERHIVFRAESAAFKFPEENEMRFQCSLFMVPQLLNSDPIEFPKCTITREDIMERARRNFSDPYRYILPSKAFRDVVETLTVTRWIRVKEEFLLSGSTSSLSKTKSEIFNMPKESETTENISPLDNMIGANDLQSVTEPKQNDLLQSERKESAKLRKPVCETVNGNLVTKSSTDKAHTLNEDCSWRTLSSAILIWSIGSTALWLVIVARKLFRCAEYTYSVGPKSTNDTTPSAEYGNPRDYCRAPDTIQNLTRIRPMGNMQLATRTDVGLVLPRRLNWHAFERGNPRDARESLEII</sequence>
<dbReference type="Pfam" id="PF25301">
    <property type="entry name" value="CUT_C"/>
    <property type="match status" value="1"/>
</dbReference>